<dbReference type="AlphaFoldDB" id="A0A9X3N447"/>
<protein>
    <submittedName>
        <fullName evidence="2">Uncharacterized protein</fullName>
    </submittedName>
</protein>
<dbReference type="RefSeq" id="WP_270023397.1">
    <property type="nucleotide sequence ID" value="NZ_JAPDDP010000003.1"/>
</dbReference>
<evidence type="ECO:0000313" key="2">
    <source>
        <dbReference type="EMBL" id="MDA0179131.1"/>
    </source>
</evidence>
<evidence type="ECO:0000256" key="1">
    <source>
        <dbReference type="SAM" id="MobiDB-lite"/>
    </source>
</evidence>
<dbReference type="Proteomes" id="UP001147653">
    <property type="component" value="Unassembled WGS sequence"/>
</dbReference>
<feature type="compositionally biased region" description="Basic residues" evidence="1">
    <location>
        <begin position="20"/>
        <end position="38"/>
    </location>
</feature>
<proteinExistence type="predicted"/>
<accession>A0A9X3N447</accession>
<sequence length="211" mass="22656">MAENTTTTSTTTKPSAKKPAAAKRTPKAKAAAKRKSAARRATATTPSRTTGRRVRTQAKNETRTAASAQARAARITAEQGKSLAERAALTYVGATLEVRDRVLGAATTVVDTLGSRKSAERELNKLQGRAERRGVKARNQLERDVKKARTRVERTVRRNRNAVERDASRRGNVVTEQLAGVSSRVEGVAQVGVATVSRVGTLAKDRVTALV</sequence>
<name>A0A9X3N447_9ACTN</name>
<reference evidence="2" key="1">
    <citation type="submission" date="2022-10" db="EMBL/GenBank/DDBJ databases">
        <title>The WGS of Solirubrobacter phytolaccae KCTC 29190.</title>
        <authorList>
            <person name="Jiang Z."/>
        </authorList>
    </citation>
    <scope>NUCLEOTIDE SEQUENCE</scope>
    <source>
        <strain evidence="2">KCTC 29190</strain>
    </source>
</reference>
<comment type="caution">
    <text evidence="2">The sequence shown here is derived from an EMBL/GenBank/DDBJ whole genome shotgun (WGS) entry which is preliminary data.</text>
</comment>
<evidence type="ECO:0000313" key="3">
    <source>
        <dbReference type="Proteomes" id="UP001147653"/>
    </source>
</evidence>
<feature type="compositionally biased region" description="Low complexity" evidence="1">
    <location>
        <begin position="39"/>
        <end position="49"/>
    </location>
</feature>
<dbReference type="EMBL" id="JAPDDP010000003">
    <property type="protein sequence ID" value="MDA0179131.1"/>
    <property type="molecule type" value="Genomic_DNA"/>
</dbReference>
<feature type="region of interest" description="Disordered" evidence="1">
    <location>
        <begin position="1"/>
        <end position="68"/>
    </location>
</feature>
<feature type="compositionally biased region" description="Low complexity" evidence="1">
    <location>
        <begin position="1"/>
        <end position="19"/>
    </location>
</feature>
<organism evidence="2 3">
    <name type="scientific">Solirubrobacter phytolaccae</name>
    <dbReference type="NCBI Taxonomy" id="1404360"/>
    <lineage>
        <taxon>Bacteria</taxon>
        <taxon>Bacillati</taxon>
        <taxon>Actinomycetota</taxon>
        <taxon>Thermoleophilia</taxon>
        <taxon>Solirubrobacterales</taxon>
        <taxon>Solirubrobacteraceae</taxon>
        <taxon>Solirubrobacter</taxon>
    </lineage>
</organism>
<keyword evidence="3" id="KW-1185">Reference proteome</keyword>
<gene>
    <name evidence="2" type="ORF">OJ997_02395</name>
</gene>